<comment type="caution">
    <text evidence="2">The sequence shown here is derived from an EMBL/GenBank/DDBJ whole genome shotgun (WGS) entry which is preliminary data.</text>
</comment>
<dbReference type="Proteomes" id="UP000075502">
    <property type="component" value="Unassembled WGS sequence"/>
</dbReference>
<evidence type="ECO:0000256" key="1">
    <source>
        <dbReference type="SAM" id="MobiDB-lite"/>
    </source>
</evidence>
<evidence type="ECO:0008006" key="4">
    <source>
        <dbReference type="Google" id="ProtNLM"/>
    </source>
</evidence>
<evidence type="ECO:0000313" key="2">
    <source>
        <dbReference type="EMBL" id="KYG03837.1"/>
    </source>
</evidence>
<dbReference type="EMBL" id="JEME01002576">
    <property type="protein sequence ID" value="KYG03837.1"/>
    <property type="molecule type" value="Genomic_DNA"/>
</dbReference>
<protein>
    <recommendedName>
        <fullName evidence="4">Phage late control D family protein</fullName>
    </recommendedName>
</protein>
<proteinExistence type="predicted"/>
<sequence length="398" mass="43461">MPRVRHCVIRVDGEVHEGLYDDLIAVEVSERVGEPSSFALQVGIYKKQQGGWTRLDETSAADGGFAPWQRITVAASFDDSPDVLIDGYVAGVGPRFEPVEADSYVLVWGYDASYAMDLDEKVVAWPDKKYSDIATELFQAYGLDPTVVDTQVVQDQTKELLIQRGTDWQFLKELARRVGFDVFVRGGAGYFRPAELSRTPQKDLAVHVGTLGTNVTWFEPRVVGDLPTKIAMARANPLTKAIEKVEVSESPLRALGERAGDALREGRQIPAQPVALAAPEPLVTDQAMEALATGIRRRNDWIVTGEGELDGTLYGRALRADGVVLIKGAGQSFSGRYYVTEVTHRITPAGYTQRFKVTRNGLGVQGDEPFQGADAEPGEPAGNDERVEVRGAGREVAP</sequence>
<organism evidence="2 3">
    <name type="scientific">Sorangium cellulosum</name>
    <name type="common">Polyangium cellulosum</name>
    <dbReference type="NCBI Taxonomy" id="56"/>
    <lineage>
        <taxon>Bacteria</taxon>
        <taxon>Pseudomonadati</taxon>
        <taxon>Myxococcota</taxon>
        <taxon>Polyangia</taxon>
        <taxon>Polyangiales</taxon>
        <taxon>Polyangiaceae</taxon>
        <taxon>Sorangium</taxon>
    </lineage>
</organism>
<reference evidence="2 3" key="1">
    <citation type="submission" date="2014-02" db="EMBL/GenBank/DDBJ databases">
        <title>The small core and large imbalanced accessory genome model reveals a collaborative survival strategy of Sorangium cellulosum strains in nature.</title>
        <authorList>
            <person name="Han K."/>
            <person name="Peng R."/>
            <person name="Blom J."/>
            <person name="Li Y.-Z."/>
        </authorList>
    </citation>
    <scope>NUCLEOTIDE SEQUENCE [LARGE SCALE GENOMIC DNA]</scope>
    <source>
        <strain evidence="2 3">So0007-03</strain>
    </source>
</reference>
<gene>
    <name evidence="2" type="ORF">BE21_49885</name>
</gene>
<accession>A0A150TH02</accession>
<feature type="region of interest" description="Disordered" evidence="1">
    <location>
        <begin position="362"/>
        <end position="398"/>
    </location>
</feature>
<dbReference type="SUPFAM" id="SSF69279">
    <property type="entry name" value="Phage tail proteins"/>
    <property type="match status" value="1"/>
</dbReference>
<feature type="compositionally biased region" description="Basic and acidic residues" evidence="1">
    <location>
        <begin position="383"/>
        <end position="398"/>
    </location>
</feature>
<name>A0A150TH02_SORCE</name>
<evidence type="ECO:0000313" key="3">
    <source>
        <dbReference type="Proteomes" id="UP000075502"/>
    </source>
</evidence>
<dbReference type="AlphaFoldDB" id="A0A150TH02"/>